<organism evidence="3 6">
    <name type="scientific">Araneus ventricosus</name>
    <name type="common">Orbweaver spider</name>
    <name type="synonym">Epeira ventricosa</name>
    <dbReference type="NCBI Taxonomy" id="182803"/>
    <lineage>
        <taxon>Eukaryota</taxon>
        <taxon>Metazoa</taxon>
        <taxon>Ecdysozoa</taxon>
        <taxon>Arthropoda</taxon>
        <taxon>Chelicerata</taxon>
        <taxon>Arachnida</taxon>
        <taxon>Araneae</taxon>
        <taxon>Araneomorphae</taxon>
        <taxon>Entelegynae</taxon>
        <taxon>Araneoidea</taxon>
        <taxon>Araneidae</taxon>
        <taxon>Araneus</taxon>
    </lineage>
</organism>
<evidence type="ECO:0000313" key="4">
    <source>
        <dbReference type="EMBL" id="GBO01395.1"/>
    </source>
</evidence>
<dbReference type="EMBL" id="BGPR01029529">
    <property type="protein sequence ID" value="GBO01352.1"/>
    <property type="molecule type" value="Genomic_DNA"/>
</dbReference>
<dbReference type="EMBL" id="BGPR01029526">
    <property type="protein sequence ID" value="GBO01340.1"/>
    <property type="molecule type" value="Genomic_DNA"/>
</dbReference>
<name>A0A4Y2TM62_ARAVE</name>
<feature type="compositionally biased region" description="Low complexity" evidence="1">
    <location>
        <begin position="12"/>
        <end position="24"/>
    </location>
</feature>
<keyword evidence="6" id="KW-1185">Reference proteome</keyword>
<feature type="region of interest" description="Disordered" evidence="1">
    <location>
        <begin position="1"/>
        <end position="24"/>
    </location>
</feature>
<evidence type="ECO:0000256" key="1">
    <source>
        <dbReference type="SAM" id="MobiDB-lite"/>
    </source>
</evidence>
<dbReference type="EMBL" id="BGPR01029562">
    <property type="protein sequence ID" value="GBO01410.1"/>
    <property type="molecule type" value="Genomic_DNA"/>
</dbReference>
<accession>A0A4Y2TM62</accession>
<sequence length="149" mass="17223">MVESSQYANPIPTKTPTLSLSPTKLTPNNDFKLVSPKKAAKPQYEEAKTVIKTSNRFLHLMDVTEKDSLNDSPKISIPAINIKLTEDYNLTVQKISRNFPETIIKYDRGYIRISLFSLDEREKIFEFLYTSEKEYVLCDSRKYTCQNSN</sequence>
<dbReference type="EMBL" id="BGPR01029561">
    <property type="protein sequence ID" value="GBO01395.1"/>
    <property type="molecule type" value="Genomic_DNA"/>
</dbReference>
<gene>
    <name evidence="3" type="ORF">AVEN_144726_1</name>
    <name evidence="2" type="ORF">AVEN_251682_1</name>
    <name evidence="4" type="ORF">AVEN_66018_1</name>
    <name evidence="5" type="ORF">AVEN_70009_1</name>
</gene>
<protein>
    <recommendedName>
        <fullName evidence="7">Pre-C2HC domain-containing protein</fullName>
    </recommendedName>
</protein>
<evidence type="ECO:0000313" key="5">
    <source>
        <dbReference type="EMBL" id="GBO01410.1"/>
    </source>
</evidence>
<reference evidence="3 6" key="1">
    <citation type="journal article" date="2019" name="Sci. Rep.">
        <title>Orb-weaving spider Araneus ventricosus genome elucidates the spidroin gene catalogue.</title>
        <authorList>
            <person name="Kono N."/>
            <person name="Nakamura H."/>
            <person name="Ohtoshi R."/>
            <person name="Moran D.A.P."/>
            <person name="Shinohara A."/>
            <person name="Yoshida Y."/>
            <person name="Fujiwara M."/>
            <person name="Mori M."/>
            <person name="Tomita M."/>
            <person name="Arakawa K."/>
        </authorList>
    </citation>
    <scope>NUCLEOTIDE SEQUENCE [LARGE SCALE GENOMIC DNA]</scope>
</reference>
<evidence type="ECO:0000313" key="2">
    <source>
        <dbReference type="EMBL" id="GBO01340.1"/>
    </source>
</evidence>
<comment type="caution">
    <text evidence="3">The sequence shown here is derived from an EMBL/GenBank/DDBJ whole genome shotgun (WGS) entry which is preliminary data.</text>
</comment>
<evidence type="ECO:0000313" key="3">
    <source>
        <dbReference type="EMBL" id="GBO01352.1"/>
    </source>
</evidence>
<dbReference type="OrthoDB" id="7487068at2759"/>
<dbReference type="AlphaFoldDB" id="A0A4Y2TM62"/>
<proteinExistence type="predicted"/>
<dbReference type="Proteomes" id="UP000499080">
    <property type="component" value="Unassembled WGS sequence"/>
</dbReference>
<evidence type="ECO:0008006" key="7">
    <source>
        <dbReference type="Google" id="ProtNLM"/>
    </source>
</evidence>
<evidence type="ECO:0000313" key="6">
    <source>
        <dbReference type="Proteomes" id="UP000499080"/>
    </source>
</evidence>